<sequence length="206" mass="22857">MKKVLVHGSGHKATSWNETISYMKDSGEVLCPNLFSILNGKEPTYDNLFASFAEYCNQIDGPIHLCGLSLGGILALQYALDFPDKVKTLVLIGTPHKMPKVMLAVQNIVFRFLPKSVFDNMEFSKKDIFTLEKSMKDLDFRSKVKNIACPTLSVCGKNDSANMKSALYFSENIPGAKLEILENTGHIVNEENPGALAKLLDEFFAD</sequence>
<gene>
    <name evidence="2" type="ORF">IAA54_08100</name>
</gene>
<name>A0A9D1DRM9_9FIRM</name>
<organism evidence="2 3">
    <name type="scientific">Candidatus Gallacutalibacter pullicola</name>
    <dbReference type="NCBI Taxonomy" id="2840830"/>
    <lineage>
        <taxon>Bacteria</taxon>
        <taxon>Bacillati</taxon>
        <taxon>Bacillota</taxon>
        <taxon>Clostridia</taxon>
        <taxon>Eubacteriales</taxon>
        <taxon>Candidatus Gallacutalibacter</taxon>
    </lineage>
</organism>
<dbReference type="SUPFAM" id="SSF53474">
    <property type="entry name" value="alpha/beta-Hydrolases"/>
    <property type="match status" value="1"/>
</dbReference>
<accession>A0A9D1DRM9</accession>
<dbReference type="AlphaFoldDB" id="A0A9D1DRM9"/>
<proteinExistence type="predicted"/>
<evidence type="ECO:0000313" key="3">
    <source>
        <dbReference type="Proteomes" id="UP000886785"/>
    </source>
</evidence>
<protein>
    <submittedName>
        <fullName evidence="2">Alpha/beta hydrolase</fullName>
    </submittedName>
</protein>
<evidence type="ECO:0000259" key="1">
    <source>
        <dbReference type="Pfam" id="PF12697"/>
    </source>
</evidence>
<dbReference type="Proteomes" id="UP000886785">
    <property type="component" value="Unassembled WGS sequence"/>
</dbReference>
<dbReference type="InterPro" id="IPR050266">
    <property type="entry name" value="AB_hydrolase_sf"/>
</dbReference>
<dbReference type="InterPro" id="IPR029058">
    <property type="entry name" value="AB_hydrolase_fold"/>
</dbReference>
<reference evidence="2" key="2">
    <citation type="journal article" date="2021" name="PeerJ">
        <title>Extensive microbial diversity within the chicken gut microbiome revealed by metagenomics and culture.</title>
        <authorList>
            <person name="Gilroy R."/>
            <person name="Ravi A."/>
            <person name="Getino M."/>
            <person name="Pursley I."/>
            <person name="Horton D.L."/>
            <person name="Alikhan N.F."/>
            <person name="Baker D."/>
            <person name="Gharbi K."/>
            <person name="Hall N."/>
            <person name="Watson M."/>
            <person name="Adriaenssens E.M."/>
            <person name="Foster-Nyarko E."/>
            <person name="Jarju S."/>
            <person name="Secka A."/>
            <person name="Antonio M."/>
            <person name="Oren A."/>
            <person name="Chaudhuri R.R."/>
            <person name="La Ragione R."/>
            <person name="Hildebrand F."/>
            <person name="Pallen M.J."/>
        </authorList>
    </citation>
    <scope>NUCLEOTIDE SEQUENCE</scope>
    <source>
        <strain evidence="2">ChiSjej1B19-7085</strain>
    </source>
</reference>
<dbReference type="EMBL" id="DVHF01000089">
    <property type="protein sequence ID" value="HIR57619.1"/>
    <property type="molecule type" value="Genomic_DNA"/>
</dbReference>
<keyword evidence="2" id="KW-0378">Hydrolase</keyword>
<comment type="caution">
    <text evidence="2">The sequence shown here is derived from an EMBL/GenBank/DDBJ whole genome shotgun (WGS) entry which is preliminary data.</text>
</comment>
<dbReference type="InterPro" id="IPR000073">
    <property type="entry name" value="AB_hydrolase_1"/>
</dbReference>
<reference evidence="2" key="1">
    <citation type="submission" date="2020-10" db="EMBL/GenBank/DDBJ databases">
        <authorList>
            <person name="Gilroy R."/>
        </authorList>
    </citation>
    <scope>NUCLEOTIDE SEQUENCE</scope>
    <source>
        <strain evidence="2">ChiSjej1B19-7085</strain>
    </source>
</reference>
<dbReference type="Gene3D" id="3.40.50.1820">
    <property type="entry name" value="alpha/beta hydrolase"/>
    <property type="match status" value="1"/>
</dbReference>
<dbReference type="PANTHER" id="PTHR43798">
    <property type="entry name" value="MONOACYLGLYCEROL LIPASE"/>
    <property type="match status" value="1"/>
</dbReference>
<dbReference type="GO" id="GO:0016787">
    <property type="term" value="F:hydrolase activity"/>
    <property type="evidence" value="ECO:0007669"/>
    <property type="project" value="UniProtKB-KW"/>
</dbReference>
<dbReference type="Pfam" id="PF12697">
    <property type="entry name" value="Abhydrolase_6"/>
    <property type="match status" value="1"/>
</dbReference>
<evidence type="ECO:0000313" key="2">
    <source>
        <dbReference type="EMBL" id="HIR57619.1"/>
    </source>
</evidence>
<feature type="domain" description="AB hydrolase-1" evidence="1">
    <location>
        <begin position="4"/>
        <end position="198"/>
    </location>
</feature>